<gene>
    <name evidence="1" type="ORF">SERLADRAFT_404687</name>
</gene>
<reference evidence="2" key="1">
    <citation type="journal article" date="2011" name="Science">
        <title>The plant cell wall-decomposing machinery underlies the functional diversity of forest fungi.</title>
        <authorList>
            <person name="Eastwood D.C."/>
            <person name="Floudas D."/>
            <person name="Binder M."/>
            <person name="Majcherczyk A."/>
            <person name="Schneider P."/>
            <person name="Aerts A."/>
            <person name="Asiegbu F.O."/>
            <person name="Baker S.E."/>
            <person name="Barry K."/>
            <person name="Bendiksby M."/>
            <person name="Blumentritt M."/>
            <person name="Coutinho P.M."/>
            <person name="Cullen D."/>
            <person name="de Vries R.P."/>
            <person name="Gathman A."/>
            <person name="Goodell B."/>
            <person name="Henrissat B."/>
            <person name="Ihrmark K."/>
            <person name="Kauserud H."/>
            <person name="Kohler A."/>
            <person name="LaButti K."/>
            <person name="Lapidus A."/>
            <person name="Lavin J.L."/>
            <person name="Lee Y.-H."/>
            <person name="Lindquist E."/>
            <person name="Lilly W."/>
            <person name="Lucas S."/>
            <person name="Morin E."/>
            <person name="Murat C."/>
            <person name="Oguiza J.A."/>
            <person name="Park J."/>
            <person name="Pisabarro A.G."/>
            <person name="Riley R."/>
            <person name="Rosling A."/>
            <person name="Salamov A."/>
            <person name="Schmidt O."/>
            <person name="Schmutz J."/>
            <person name="Skrede I."/>
            <person name="Stenlid J."/>
            <person name="Wiebenga A."/>
            <person name="Xie X."/>
            <person name="Kuees U."/>
            <person name="Hibbett D.S."/>
            <person name="Hoffmeister D."/>
            <person name="Hoegberg N."/>
            <person name="Martin F."/>
            <person name="Grigoriev I.V."/>
            <person name="Watkinson S.C."/>
        </authorList>
    </citation>
    <scope>NUCLEOTIDE SEQUENCE [LARGE SCALE GENOMIC DNA]</scope>
    <source>
        <strain evidence="2">S7.9</strain>
    </source>
</reference>
<organism evidence="2">
    <name type="scientific">Serpula lacrymans var. lacrymans (strain S7.9)</name>
    <name type="common">Dry rot fungus</name>
    <dbReference type="NCBI Taxonomy" id="578457"/>
    <lineage>
        <taxon>Eukaryota</taxon>
        <taxon>Fungi</taxon>
        <taxon>Dikarya</taxon>
        <taxon>Basidiomycota</taxon>
        <taxon>Agaricomycotina</taxon>
        <taxon>Agaricomycetes</taxon>
        <taxon>Agaricomycetidae</taxon>
        <taxon>Boletales</taxon>
        <taxon>Coniophorineae</taxon>
        <taxon>Serpulaceae</taxon>
        <taxon>Serpula</taxon>
    </lineage>
</organism>
<dbReference type="Proteomes" id="UP000008064">
    <property type="component" value="Unassembled WGS sequence"/>
</dbReference>
<dbReference type="OrthoDB" id="2673466at2759"/>
<evidence type="ECO:0000313" key="2">
    <source>
        <dbReference type="Proteomes" id="UP000008064"/>
    </source>
</evidence>
<accession>F8NEE1</accession>
<dbReference type="RefSeq" id="XP_007312459.1">
    <property type="nucleotide sequence ID" value="XM_007312397.1"/>
</dbReference>
<name>F8NEE1_SERL9</name>
<protein>
    <submittedName>
        <fullName evidence="1">Uncharacterized protein</fullName>
    </submittedName>
</protein>
<evidence type="ECO:0000313" key="1">
    <source>
        <dbReference type="EMBL" id="EGO30575.1"/>
    </source>
</evidence>
<dbReference type="EMBL" id="GL945428">
    <property type="protein sequence ID" value="EGO30575.1"/>
    <property type="molecule type" value="Genomic_DNA"/>
</dbReference>
<dbReference type="KEGG" id="sla:SERLADRAFT_404687"/>
<proteinExistence type="predicted"/>
<sequence length="392" mass="43264">MSSETYQLLARTICMWSPTTPVHCRSQYPLATKSLPLNYKATFYDYVVINRERYNASYTAESIGLLLVDVPIEQSSVEGILNAYGEVLKLLVFNFGSLRNIWNQICSCPPSFPLTESRDTSLSRQSQLGLTGRKYGPQLTWQKPYSQGLQLEDLHGLLTIFKGCLALFWWGAELAPLVSIAVLSPQGKKHTVFIIKSSKETLSEPKLVSIIATASATLYLASNPGMPSHQHLATWHQALAAVVFQTLVGQCKLLLETSVFTSSGLPPGMVGTINKFIDKADINSMVNLLSPTWLSNGLKTIFIKETIYPHCPTPHTSPTYSTNIPATKNIMISLYPSINNRVQIFTDGSLINGRLSYSPQKPTHPSQCPYSLTTKLSFNPATLKMAGRVTPS</sequence>
<dbReference type="HOGENOM" id="CLU_704305_0_0_1"/>
<dbReference type="AlphaFoldDB" id="F8NEE1"/>
<dbReference type="GeneID" id="18812439"/>